<evidence type="ECO:0000256" key="1">
    <source>
        <dbReference type="SAM" id="SignalP"/>
    </source>
</evidence>
<accession>A0AAE9J4Q6</accession>
<dbReference type="Proteomes" id="UP000829354">
    <property type="component" value="Chromosome I"/>
</dbReference>
<dbReference type="Pfam" id="PF03761">
    <property type="entry name" value="DUF316"/>
    <property type="match status" value="5"/>
</dbReference>
<dbReference type="PANTHER" id="PTHR34005:SF1">
    <property type="entry name" value="PROTEIN CBG15054"/>
    <property type="match status" value="1"/>
</dbReference>
<dbReference type="InterPro" id="IPR005514">
    <property type="entry name" value="DUF316"/>
</dbReference>
<evidence type="ECO:0000313" key="2">
    <source>
        <dbReference type="EMBL" id="UMM14377.1"/>
    </source>
</evidence>
<proteinExistence type="predicted"/>
<name>A0AAE9J4Q6_CAEBR</name>
<feature type="chain" id="PRO_5042265477" description="Peptidase S1 domain-containing protein" evidence="1">
    <location>
        <begin position="25"/>
        <end position="1290"/>
    </location>
</feature>
<evidence type="ECO:0008006" key="4">
    <source>
        <dbReference type="Google" id="ProtNLM"/>
    </source>
</evidence>
<gene>
    <name evidence="2" type="ORF">L5515_002206</name>
</gene>
<dbReference type="EMBL" id="CP092620">
    <property type="protein sequence ID" value="UMM14377.1"/>
    <property type="molecule type" value="Genomic_DNA"/>
</dbReference>
<feature type="signal peptide" evidence="1">
    <location>
        <begin position="1"/>
        <end position="24"/>
    </location>
</feature>
<keyword evidence="3" id="KW-1185">Reference proteome</keyword>
<evidence type="ECO:0000313" key="3">
    <source>
        <dbReference type="Proteomes" id="UP000829354"/>
    </source>
</evidence>
<protein>
    <recommendedName>
        <fullName evidence="4">Peptidase S1 domain-containing protein</fullName>
    </recommendedName>
</protein>
<dbReference type="PANTHER" id="PTHR34005">
    <property type="entry name" value="PROTEIN CBG15054-RELATED"/>
    <property type="match status" value="1"/>
</dbReference>
<keyword evidence="1" id="KW-0732">Signal</keyword>
<organism evidence="2 3">
    <name type="scientific">Caenorhabditis briggsae</name>
    <dbReference type="NCBI Taxonomy" id="6238"/>
    <lineage>
        <taxon>Eukaryota</taxon>
        <taxon>Metazoa</taxon>
        <taxon>Ecdysozoa</taxon>
        <taxon>Nematoda</taxon>
        <taxon>Chromadorea</taxon>
        <taxon>Rhabditida</taxon>
        <taxon>Rhabditina</taxon>
        <taxon>Rhabditomorpha</taxon>
        <taxon>Rhabditoidea</taxon>
        <taxon>Rhabditidae</taxon>
        <taxon>Peloderinae</taxon>
        <taxon>Caenorhabditis</taxon>
    </lineage>
</organism>
<sequence>MLMALTNAQFQSIIIFLALPIVIGNSAPSGGLTAEENQKRLDSCGGDALPTPSRNTDGVSISKKTKIAWLTCLINGMSLTTASIISSRHIITSSFLVIDGISWRWSISGEQVKFSDCMNGMDLEVPQRERQRVFLKHLTTNGDAKIVRAFILGICDPEKKTLVGPSPPFRLMVAELDQNLEEKVACLADDTTEILHGSIFDTYGSALVPTYQGAKDVDITHRKLKLQLGKKSDNPDLMLTEAYHDNATFAAALTKIDNNKRSTIIGIGTQGIPRGKYQNTSSFFNIVHYQHRICDLVGICPKGTGKLAPAEDSARAENCGKDHLDPTVASSILSQQWYGSLKYKGSNNVFPALMISSRHLLASAEILEKWGRDVVDGKCANGIEYIEVHKTLFNGLEVGVESARFKTSSPSILRGFILLVCDVNVKSEVQEGNVNYPMVLELNGVYEGSSPCLWIDPSTQIESSLDSFDTVNMQFIDRKIWIENPEKHNHKLNQFLPYIIENSGTGGALVEITNGRTLLLGLGGSNSRKASDKKMFYNMIKLHDALCPMVGICKKVTTVIVPKTTTTTTTTTTPSLKPSATFQNSKANATTISDTPQPITFPTSAPTTAPEYSDLVEIPNRRPEIDVDQEYEEYLAQKKASEADYVDVDDDIVVTPSGGLTAEENQKRLDSCGGDALPTPSVNRTGLPLPKQPTRLAWLTCLMHNNSQHRRHKQYSNPTTASIISSRHIITSSSLVIDVNWKWLKSNGQPASEKGQRVAKIVRAYILGICDPKKGSLVGPNPPFKPMVAELEQNLEENVPCLADDTTDISEENILDTYGFRYVNSSVQQSASVMTHRKLKLVQKSYKRHLMLTEAYHDNTTFAAALTKIDNNKRSTIIGIGTQGIPRGKYQNTSSFFNIVHYQYRICALVGICPKGTGKLAPAEDSTRAENCGKDHLDPTVASSVLSQQWYGSLKYKGSNNVFPAIMISSRHLLASTEVFKDYEQFYQKWIDMQCSGGTYYNVVSNQLLSRLKVTIAQFKTPATFILRAYVLRYCGATSAVQKGHMSYPMILEVNQKYQGSPPCLWNDPAIQLEPSLVNYDTANMKFFYDDILLPNPEKYTHYIDVNTNRSGSGGALVQFTDGREILLGIGGSNERKSPQTICFYSMVLLHDALCPMVGICKKLTTVIVPKTTTTTTTTTTPSLKPSATFQNPKANATTISDTPQPITFPTSAPTTAPEYSDLVEIPNRRPEIDVDEEYEEYLAQKKASEADYVDVDDDIVVSRDFFTDRGKGGKVELSILSLISVILLF</sequence>
<reference evidence="2 3" key="1">
    <citation type="submission" date="2022-04" db="EMBL/GenBank/DDBJ databases">
        <title>Chromosome-level reference genomes for two strains of Caenorhabditis briggsae: an improved platform for comparative genomics.</title>
        <authorList>
            <person name="Stevens L."/>
            <person name="Andersen E."/>
        </authorList>
    </citation>
    <scope>NUCLEOTIDE SEQUENCE [LARGE SCALE GENOMIC DNA]</scope>
    <source>
        <strain evidence="2">VX34</strain>
        <tissue evidence="2">Whole-organism</tissue>
    </source>
</reference>